<dbReference type="AlphaFoldDB" id="E0Y1D5"/>
<name>E0Y1D5_9PROT</name>
<sequence length="49" mass="5310">MESIFASDSGKNCPAHKGGFSDWREIEGNTIETFISLAEVDLANKKPPA</sequence>
<dbReference type="EMBL" id="GU474942">
    <property type="protein sequence ID" value="ADI20476.1"/>
    <property type="molecule type" value="Genomic_DNA"/>
</dbReference>
<accession>E0Y1D5</accession>
<reference evidence="1" key="1">
    <citation type="journal article" date="2011" name="Environ. Microbiol.">
        <title>Time-series analyses of Monterey Bay coastal microbial picoplankton using a 'genome proxy' microarray.</title>
        <authorList>
            <person name="Rich V.I."/>
            <person name="Pham V.D."/>
            <person name="Eppley J."/>
            <person name="Shi Y."/>
            <person name="DeLong E.F."/>
        </authorList>
    </citation>
    <scope>NUCLEOTIDE SEQUENCE</scope>
</reference>
<organism evidence="1">
    <name type="scientific">uncultured alpha proteobacterium EB080_L58F04</name>
    <dbReference type="NCBI Taxonomy" id="710798"/>
    <lineage>
        <taxon>Bacteria</taxon>
        <taxon>Pseudomonadati</taxon>
        <taxon>Pseudomonadota</taxon>
        <taxon>Alphaproteobacteria</taxon>
        <taxon>environmental samples</taxon>
    </lineage>
</organism>
<protein>
    <submittedName>
        <fullName evidence="1">Uncharacterized protein</fullName>
    </submittedName>
</protein>
<evidence type="ECO:0000313" key="1">
    <source>
        <dbReference type="EMBL" id="ADI20476.1"/>
    </source>
</evidence>
<proteinExistence type="predicted"/>